<evidence type="ECO:0000313" key="2">
    <source>
        <dbReference type="EMBL" id="KAJ6441278.1"/>
    </source>
</evidence>
<dbReference type="AlphaFoldDB" id="A0AB34FQ83"/>
<keyword evidence="1" id="KW-0812">Transmembrane</keyword>
<dbReference type="EMBL" id="JAQHRD010000005">
    <property type="protein sequence ID" value="KAJ6441278.1"/>
    <property type="molecule type" value="Genomic_DNA"/>
</dbReference>
<reference evidence="2" key="1">
    <citation type="submission" date="2023-01" db="EMBL/GenBank/DDBJ databases">
        <title>The growth and conidiation of Purpureocillium lavendulum are regulated by nitrogen source and histone H3K14 acetylation.</title>
        <authorList>
            <person name="Tang P."/>
            <person name="Han J."/>
            <person name="Zhang C."/>
            <person name="Tang P."/>
            <person name="Qi F."/>
            <person name="Zhang K."/>
            <person name="Liang L."/>
        </authorList>
    </citation>
    <scope>NUCLEOTIDE SEQUENCE</scope>
    <source>
        <strain evidence="2">YMF1.00683</strain>
    </source>
</reference>
<name>A0AB34FQ83_9HYPO</name>
<keyword evidence="3" id="KW-1185">Reference proteome</keyword>
<keyword evidence="1" id="KW-1133">Transmembrane helix</keyword>
<dbReference type="Proteomes" id="UP001163105">
    <property type="component" value="Unassembled WGS sequence"/>
</dbReference>
<evidence type="ECO:0000313" key="3">
    <source>
        <dbReference type="Proteomes" id="UP001163105"/>
    </source>
</evidence>
<feature type="transmembrane region" description="Helical" evidence="1">
    <location>
        <begin position="50"/>
        <end position="68"/>
    </location>
</feature>
<proteinExistence type="predicted"/>
<gene>
    <name evidence="2" type="ORF">O9K51_07074</name>
</gene>
<protein>
    <submittedName>
        <fullName evidence="2">Uncharacterized protein</fullName>
    </submittedName>
</protein>
<feature type="transmembrane region" description="Helical" evidence="1">
    <location>
        <begin position="20"/>
        <end position="38"/>
    </location>
</feature>
<organism evidence="2 3">
    <name type="scientific">Purpureocillium lavendulum</name>
    <dbReference type="NCBI Taxonomy" id="1247861"/>
    <lineage>
        <taxon>Eukaryota</taxon>
        <taxon>Fungi</taxon>
        <taxon>Dikarya</taxon>
        <taxon>Ascomycota</taxon>
        <taxon>Pezizomycotina</taxon>
        <taxon>Sordariomycetes</taxon>
        <taxon>Hypocreomycetidae</taxon>
        <taxon>Hypocreales</taxon>
        <taxon>Ophiocordycipitaceae</taxon>
        <taxon>Purpureocillium</taxon>
    </lineage>
</organism>
<evidence type="ECO:0000256" key="1">
    <source>
        <dbReference type="SAM" id="Phobius"/>
    </source>
</evidence>
<keyword evidence="1" id="KW-0472">Membrane</keyword>
<accession>A0AB34FQ83</accession>
<comment type="caution">
    <text evidence="2">The sequence shown here is derived from an EMBL/GenBank/DDBJ whole genome shotgun (WGS) entry which is preliminary data.</text>
</comment>
<sequence>MSSPPLEWAVLIGPVARLSGLWALGTGTLQLGADIAVPPEERASARAGRILLVSFFLLPSFSCLAYVAGLQSNGAGTACWSMELAALAVLKPPRRGLLG</sequence>